<dbReference type="EMBL" id="JAENHL010000007">
    <property type="protein sequence ID" value="MBK1867085.1"/>
    <property type="molecule type" value="Genomic_DNA"/>
</dbReference>
<keyword evidence="2" id="KW-1185">Reference proteome</keyword>
<evidence type="ECO:0000313" key="1">
    <source>
        <dbReference type="EMBL" id="MBK1867085.1"/>
    </source>
</evidence>
<proteinExistence type="predicted"/>
<sequence>MRKIILACLAVAAVLIVAAGILLTNRIRAVSADLAQRVERQTGVAVTSSGLPGLSFWPRFSVSLGNVVIPAPKGSTSAPLATIETMRIVPADGLFGWGENGIAEIVIEKPSINLVIGADGHANWDYAAPAAAGETEGLPLRITNGRVAFLDERTGTAVALSDVEAQTSLSGPADELNAKGAFVWNERRAGFTLFLKSPQRVAEDGSPADVTLQAPGLDFQFSGRAALIKGFELDGQAGIKGTDLGMAASWFGASLPEGMNGARFELAGAVDSSAQGLLFTNAQFALDDMRGQGDIGLALGKGRPKLDADVTVQTIDLTRYSGSTAVNKAFLANPWATSRIDLSVLRSLDVILKVGTNAFAYGAFRTGPAELTANLADGILDLKIAKAAYADGTLDLALKIDGKAATPSLQFSANGENIAADRALLAAVGFGDLTGRLSPSLSLQASGPTLADLVSTLKGQASFRAVSGTLTGIDLPAAFGKVSTAILEGWGRDERQSTTFDALSATFAISDGIAETTNLILSSPALTFTGKGEVDLLRQALDLKVDPQLAVSAATSATAPAPLATFPVAIQVKGPWMAPRIYPDMPGILEDPAGAYAALKKLGLGAPD</sequence>
<organism evidence="1 2">
    <name type="scientific">Taklimakanibacter albus</name>
    <dbReference type="NCBI Taxonomy" id="2800327"/>
    <lineage>
        <taxon>Bacteria</taxon>
        <taxon>Pseudomonadati</taxon>
        <taxon>Pseudomonadota</taxon>
        <taxon>Alphaproteobacteria</taxon>
        <taxon>Hyphomicrobiales</taxon>
        <taxon>Aestuariivirgaceae</taxon>
        <taxon>Taklimakanibacter</taxon>
    </lineage>
</organism>
<evidence type="ECO:0000313" key="2">
    <source>
        <dbReference type="Proteomes" id="UP000616151"/>
    </source>
</evidence>
<comment type="caution">
    <text evidence="1">The sequence shown here is derived from an EMBL/GenBank/DDBJ whole genome shotgun (WGS) entry which is preliminary data.</text>
</comment>
<accession>A0ACC5R368</accession>
<reference evidence="1" key="1">
    <citation type="submission" date="2021-01" db="EMBL/GenBank/DDBJ databases">
        <authorList>
            <person name="Sun Q."/>
        </authorList>
    </citation>
    <scope>NUCLEOTIDE SEQUENCE</scope>
    <source>
        <strain evidence="1">YIM B02566</strain>
    </source>
</reference>
<name>A0ACC5R368_9HYPH</name>
<protein>
    <submittedName>
        <fullName evidence="1">AsmA family protein</fullName>
    </submittedName>
</protein>
<gene>
    <name evidence="1" type="ORF">JHL16_12080</name>
</gene>
<dbReference type="Proteomes" id="UP000616151">
    <property type="component" value="Unassembled WGS sequence"/>
</dbReference>